<accession>M0GZ29</accession>
<gene>
    <name evidence="1" type="ORF">C456_03021</name>
</gene>
<dbReference type="AlphaFoldDB" id="M0GZ29"/>
<dbReference type="Proteomes" id="UP000011535">
    <property type="component" value="Unassembled WGS sequence"/>
</dbReference>
<proteinExistence type="predicted"/>
<evidence type="ECO:0000313" key="1">
    <source>
        <dbReference type="EMBL" id="ELZ77475.1"/>
    </source>
</evidence>
<organism evidence="1 2">
    <name type="scientific">Haloferax lucentense (strain DSM 14919 / JCM 9276 / NCIMB 13854 / Aa 2.2)</name>
    <name type="common">Haloferax alicantei</name>
    <dbReference type="NCBI Taxonomy" id="1230452"/>
    <lineage>
        <taxon>Archaea</taxon>
        <taxon>Methanobacteriati</taxon>
        <taxon>Methanobacteriota</taxon>
        <taxon>Stenosarchaea group</taxon>
        <taxon>Halobacteria</taxon>
        <taxon>Halobacteriales</taxon>
        <taxon>Haloferacaceae</taxon>
        <taxon>Haloferax</taxon>
    </lineage>
</organism>
<dbReference type="EMBL" id="AOLH01000004">
    <property type="protein sequence ID" value="ELZ77475.1"/>
    <property type="molecule type" value="Genomic_DNA"/>
</dbReference>
<sequence>MSGTAIHEGNIFREEVIEYKSRRLDTDGRLIIDTEGTERSVEETRFIYVPDQILLTARTEWDKARSVFESVSGSNVEPGRIDIKSFDDAHPEAEPRLEWGDDKEGEYGPICLVAGENQDLPTDRRIDPHGRAQFTFDHLDWEGRDLYGTVTASGYVELYRDQNGGEKISTEEFTRFVIEEVLPHTSVSE</sequence>
<comment type="caution">
    <text evidence="1">The sequence shown here is derived from an EMBL/GenBank/DDBJ whole genome shotgun (WGS) entry which is preliminary data.</text>
</comment>
<protein>
    <submittedName>
        <fullName evidence="1">Uncharacterized protein</fullName>
    </submittedName>
</protein>
<name>M0GZ29_HALL2</name>
<reference evidence="1 2" key="1">
    <citation type="journal article" date="2014" name="PLoS Genet.">
        <title>Phylogenetically driven sequencing of extremely halophilic archaea reveals strategies for static and dynamic osmo-response.</title>
        <authorList>
            <person name="Becker E.A."/>
            <person name="Seitzer P.M."/>
            <person name="Tritt A."/>
            <person name="Larsen D."/>
            <person name="Krusor M."/>
            <person name="Yao A.I."/>
            <person name="Wu D."/>
            <person name="Madern D."/>
            <person name="Eisen J.A."/>
            <person name="Darling A.E."/>
            <person name="Facciotti M.T."/>
        </authorList>
    </citation>
    <scope>NUCLEOTIDE SEQUENCE [LARGE SCALE GENOMIC DNA]</scope>
    <source>
        <strain evidence="2">DSM 14919 / CCM 7023 / CIP 107410 / JCM 9276 / NCIMB 13854 / Aa 2.2</strain>
    </source>
</reference>
<evidence type="ECO:0000313" key="2">
    <source>
        <dbReference type="Proteomes" id="UP000011535"/>
    </source>
</evidence>